<protein>
    <recommendedName>
        <fullName evidence="11">Mitofilin</fullName>
    </recommendedName>
</protein>
<feature type="coiled-coil region" evidence="8">
    <location>
        <begin position="83"/>
        <end position="110"/>
    </location>
</feature>
<evidence type="ECO:0000313" key="9">
    <source>
        <dbReference type="EMBL" id="OMJ79559.1"/>
    </source>
</evidence>
<evidence type="ECO:0000256" key="6">
    <source>
        <dbReference type="ARBA" id="ARBA00023128"/>
    </source>
</evidence>
<evidence type="ECO:0000256" key="4">
    <source>
        <dbReference type="ARBA" id="ARBA00022792"/>
    </source>
</evidence>
<evidence type="ECO:0000256" key="7">
    <source>
        <dbReference type="ARBA" id="ARBA00023136"/>
    </source>
</evidence>
<dbReference type="GO" id="GO:0061617">
    <property type="term" value="C:MICOS complex"/>
    <property type="evidence" value="ECO:0007669"/>
    <property type="project" value="TreeGrafter"/>
</dbReference>
<dbReference type="GO" id="GO:0042407">
    <property type="term" value="P:cristae formation"/>
    <property type="evidence" value="ECO:0007669"/>
    <property type="project" value="TreeGrafter"/>
</dbReference>
<name>A0A1R2BRV7_9CILI</name>
<evidence type="ECO:0000313" key="10">
    <source>
        <dbReference type="Proteomes" id="UP000187209"/>
    </source>
</evidence>
<dbReference type="OrthoDB" id="10261039at2759"/>
<dbReference type="PANTHER" id="PTHR15415:SF7">
    <property type="entry name" value="MICOS COMPLEX SUBUNIT MIC60"/>
    <property type="match status" value="1"/>
</dbReference>
<comment type="similarity">
    <text evidence="2">Belongs to the MICOS complex subunit Mic60 family.</text>
</comment>
<evidence type="ECO:0000256" key="5">
    <source>
        <dbReference type="ARBA" id="ARBA00022989"/>
    </source>
</evidence>
<gene>
    <name evidence="9" type="ORF">SteCoe_20416</name>
</gene>
<comment type="subcellular location">
    <subcellularLocation>
        <location evidence="1">Mitochondrion inner membrane</location>
    </subcellularLocation>
</comment>
<keyword evidence="8" id="KW-0175">Coiled coil</keyword>
<comment type="caution">
    <text evidence="9">The sequence shown here is derived from an EMBL/GenBank/DDBJ whole genome shotgun (WGS) entry which is preliminary data.</text>
</comment>
<dbReference type="InterPro" id="IPR019133">
    <property type="entry name" value="MIC60"/>
</dbReference>
<dbReference type="EMBL" id="MPUH01000465">
    <property type="protein sequence ID" value="OMJ79559.1"/>
    <property type="molecule type" value="Genomic_DNA"/>
</dbReference>
<dbReference type="Pfam" id="PF09731">
    <property type="entry name" value="Mitofilin"/>
    <property type="match status" value="1"/>
</dbReference>
<keyword evidence="5" id="KW-1133">Transmembrane helix</keyword>
<evidence type="ECO:0000256" key="2">
    <source>
        <dbReference type="ARBA" id="ARBA00010877"/>
    </source>
</evidence>
<dbReference type="Proteomes" id="UP000187209">
    <property type="component" value="Unassembled WGS sequence"/>
</dbReference>
<dbReference type="AlphaFoldDB" id="A0A1R2BRV7"/>
<accession>A0A1R2BRV7</accession>
<evidence type="ECO:0000256" key="1">
    <source>
        <dbReference type="ARBA" id="ARBA00004273"/>
    </source>
</evidence>
<keyword evidence="10" id="KW-1185">Reference proteome</keyword>
<keyword evidence="7" id="KW-0472">Membrane</keyword>
<reference evidence="9 10" key="1">
    <citation type="submission" date="2016-11" db="EMBL/GenBank/DDBJ databases">
        <title>The macronuclear genome of Stentor coeruleus: a giant cell with tiny introns.</title>
        <authorList>
            <person name="Slabodnick M."/>
            <person name="Ruby J.G."/>
            <person name="Reiff S.B."/>
            <person name="Swart E.C."/>
            <person name="Gosai S."/>
            <person name="Prabakaran S."/>
            <person name="Witkowska E."/>
            <person name="Larue G.E."/>
            <person name="Fisher S."/>
            <person name="Freeman R.M."/>
            <person name="Gunawardena J."/>
            <person name="Chu W."/>
            <person name="Stover N.A."/>
            <person name="Gregory B.D."/>
            <person name="Nowacki M."/>
            <person name="Derisi J."/>
            <person name="Roy S.W."/>
            <person name="Marshall W.F."/>
            <person name="Sood P."/>
        </authorList>
    </citation>
    <scope>NUCLEOTIDE SEQUENCE [LARGE SCALE GENOMIC DNA]</scope>
    <source>
        <strain evidence="9">WM001</strain>
    </source>
</reference>
<dbReference type="PANTHER" id="PTHR15415">
    <property type="entry name" value="MITOFILIN"/>
    <property type="match status" value="1"/>
</dbReference>
<sequence>MWTVSKRLYSSLKNFLTPSDNPNPRRGLKRRILLITGTGLVLTQLTRFIFESDINDAKLAEADEENRILKEQYIKFWDNPKYPLELESKAEELKAEIKSLKTEIVNLKAETEKSKPLVEIAKLELVKPKELVIIDEITKFKVMLETIGEINKREKTKDEIEAKKNVIFEEKKVESSVVAKDEVIEVEAKKESLVNIEKSEEREISIMNAQEIEVFIAKLKADMEAEQKLREEALYEKVEKSFLSLLNDFSAKAEHADLPAGSLSAHIEFSKFIVEELQKKYETFIMAYEDRLENLGVKHYDSFIERIKVEKAKWKSRMEELQTQYEKDVEAKIHERDDNWKKILENEYVEGQRHFEAQSKINEEFAQQEAELRLTHSFKQELDEINRNLKESSEIPKRQVKEIIEKIREMEQIQDDHNKILTRLIEIHKLHLAIENLQRALQSDQGNLTKDFETVIAESKNNEIVSSYFEKVKIHYPQIIEFGIPKMNQIRNSFIEASHNARRAALVKNNSPLSIIASRIAINFVSRNVRTVDENDTFSILMKAEQALDAGDLRGALKEIDRLRGLPKEQMLDIAKNIDLRLSINEFIEILSGHSSQVVRQLLSSKALS</sequence>
<organism evidence="9 10">
    <name type="scientific">Stentor coeruleus</name>
    <dbReference type="NCBI Taxonomy" id="5963"/>
    <lineage>
        <taxon>Eukaryota</taxon>
        <taxon>Sar</taxon>
        <taxon>Alveolata</taxon>
        <taxon>Ciliophora</taxon>
        <taxon>Postciliodesmatophora</taxon>
        <taxon>Heterotrichea</taxon>
        <taxon>Heterotrichida</taxon>
        <taxon>Stentoridae</taxon>
        <taxon>Stentor</taxon>
    </lineage>
</organism>
<proteinExistence type="inferred from homology"/>
<evidence type="ECO:0000256" key="3">
    <source>
        <dbReference type="ARBA" id="ARBA00022692"/>
    </source>
</evidence>
<keyword evidence="3" id="KW-0812">Transmembrane</keyword>
<evidence type="ECO:0008006" key="11">
    <source>
        <dbReference type="Google" id="ProtNLM"/>
    </source>
</evidence>
<keyword evidence="6" id="KW-0496">Mitochondrion</keyword>
<keyword evidence="4" id="KW-0999">Mitochondrion inner membrane</keyword>
<evidence type="ECO:0000256" key="8">
    <source>
        <dbReference type="SAM" id="Coils"/>
    </source>
</evidence>